<dbReference type="Proteomes" id="UP000824070">
    <property type="component" value="Unassembled WGS sequence"/>
</dbReference>
<comment type="similarity">
    <text evidence="1">Belongs to the UPF0122 family.</text>
</comment>
<dbReference type="PANTHER" id="PTHR40083">
    <property type="entry name" value="UPF0122 PROTEIN CBO2450/CLC_2298"/>
    <property type="match status" value="1"/>
</dbReference>
<dbReference type="InterPro" id="IPR013324">
    <property type="entry name" value="RNA_pol_sigma_r3/r4-like"/>
</dbReference>
<evidence type="ECO:0000313" key="3">
    <source>
        <dbReference type="EMBL" id="HIU44815.1"/>
    </source>
</evidence>
<dbReference type="EMBL" id="DVMV01000008">
    <property type="protein sequence ID" value="HIU44815.1"/>
    <property type="molecule type" value="Genomic_DNA"/>
</dbReference>
<protein>
    <submittedName>
        <fullName evidence="3">Transcriptional regulator</fullName>
    </submittedName>
</protein>
<dbReference type="PANTHER" id="PTHR40083:SF1">
    <property type="entry name" value="UPF0122 PROTEIN YLXM"/>
    <property type="match status" value="1"/>
</dbReference>
<evidence type="ECO:0000313" key="4">
    <source>
        <dbReference type="Proteomes" id="UP000824070"/>
    </source>
</evidence>
<dbReference type="Pfam" id="PF04297">
    <property type="entry name" value="UPF0122"/>
    <property type="match status" value="1"/>
</dbReference>
<sequence length="111" mass="12226">MDELDKRNHAIALFAMYGGLLSKTQRQALSSHLCYDLSISEIAESGKISRAAASDAITKGMEKLQKIEDALGLLEKQQEYASAIQAIELVDDEKAKLSLYRALGRLFTHGI</sequence>
<reference evidence="3" key="1">
    <citation type="submission" date="2020-10" db="EMBL/GenBank/DDBJ databases">
        <authorList>
            <person name="Gilroy R."/>
        </authorList>
    </citation>
    <scope>NUCLEOTIDE SEQUENCE</scope>
    <source>
        <strain evidence="3">ChiGjej1B1-22543</strain>
    </source>
</reference>
<organism evidence="3 4">
    <name type="scientific">Candidatus Alloenteromonas pullicola</name>
    <dbReference type="NCBI Taxonomy" id="2840784"/>
    <lineage>
        <taxon>Bacteria</taxon>
        <taxon>Bacillati</taxon>
        <taxon>Bacillota</taxon>
        <taxon>Bacillota incertae sedis</taxon>
        <taxon>Candidatus Alloenteromonas</taxon>
    </lineage>
</organism>
<comment type="caution">
    <text evidence="3">The sequence shown here is derived from an EMBL/GenBank/DDBJ whole genome shotgun (WGS) entry which is preliminary data.</text>
</comment>
<dbReference type="AlphaFoldDB" id="A0A9D1LMX3"/>
<dbReference type="InterPro" id="IPR036388">
    <property type="entry name" value="WH-like_DNA-bd_sf"/>
</dbReference>
<gene>
    <name evidence="3" type="ORF">IAC52_00745</name>
</gene>
<name>A0A9D1LMX3_9FIRM</name>
<evidence type="ECO:0000256" key="2">
    <source>
        <dbReference type="ARBA" id="ARBA00024764"/>
    </source>
</evidence>
<dbReference type="SUPFAM" id="SSF88659">
    <property type="entry name" value="Sigma3 and sigma4 domains of RNA polymerase sigma factors"/>
    <property type="match status" value="1"/>
</dbReference>
<proteinExistence type="inferred from homology"/>
<dbReference type="InterPro" id="IPR007394">
    <property type="entry name" value="UPF0122"/>
</dbReference>
<accession>A0A9D1LMX3</accession>
<comment type="function">
    <text evidence="2">Might take part in the signal recognition particle (SRP) pathway. This is inferred from the conservation of its genetic proximity to ftsY/ffh. May be a regulatory protein.</text>
</comment>
<reference evidence="3" key="2">
    <citation type="journal article" date="2021" name="PeerJ">
        <title>Extensive microbial diversity within the chicken gut microbiome revealed by metagenomics and culture.</title>
        <authorList>
            <person name="Gilroy R."/>
            <person name="Ravi A."/>
            <person name="Getino M."/>
            <person name="Pursley I."/>
            <person name="Horton D.L."/>
            <person name="Alikhan N.F."/>
            <person name="Baker D."/>
            <person name="Gharbi K."/>
            <person name="Hall N."/>
            <person name="Watson M."/>
            <person name="Adriaenssens E.M."/>
            <person name="Foster-Nyarko E."/>
            <person name="Jarju S."/>
            <person name="Secka A."/>
            <person name="Antonio M."/>
            <person name="Oren A."/>
            <person name="Chaudhuri R.R."/>
            <person name="La Ragione R."/>
            <person name="Hildebrand F."/>
            <person name="Pallen M.J."/>
        </authorList>
    </citation>
    <scope>NUCLEOTIDE SEQUENCE</scope>
    <source>
        <strain evidence="3">ChiGjej1B1-22543</strain>
    </source>
</reference>
<dbReference type="Gene3D" id="1.10.10.10">
    <property type="entry name" value="Winged helix-like DNA-binding domain superfamily/Winged helix DNA-binding domain"/>
    <property type="match status" value="1"/>
</dbReference>
<evidence type="ECO:0000256" key="1">
    <source>
        <dbReference type="ARBA" id="ARBA00008720"/>
    </source>
</evidence>